<dbReference type="EMBL" id="JABFTP020000144">
    <property type="protein sequence ID" value="KAL3280584.1"/>
    <property type="molecule type" value="Genomic_DNA"/>
</dbReference>
<dbReference type="Proteomes" id="UP001516400">
    <property type="component" value="Unassembled WGS sequence"/>
</dbReference>
<accession>A0ABD2NPZ8</accession>
<proteinExistence type="predicted"/>
<comment type="caution">
    <text evidence="1">The sequence shown here is derived from an EMBL/GenBank/DDBJ whole genome shotgun (WGS) entry which is preliminary data.</text>
</comment>
<sequence>ENDYESSLLPTPAVGTGSFSPSDSYRKSLILERSVEPLITLLYIVKSLTVSVHNACIECLILQSNLSSSIISPKHKVCVRSIFQLRGKSEKYPILSIDAMVSISAQDPSIRIWRVPITAA</sequence>
<protein>
    <submittedName>
        <fullName evidence="1">Uncharacterized protein</fullName>
    </submittedName>
</protein>
<keyword evidence="2" id="KW-1185">Reference proteome</keyword>
<feature type="non-terminal residue" evidence="1">
    <location>
        <position position="120"/>
    </location>
</feature>
<dbReference type="AlphaFoldDB" id="A0ABD2NPZ8"/>
<evidence type="ECO:0000313" key="1">
    <source>
        <dbReference type="EMBL" id="KAL3280584.1"/>
    </source>
</evidence>
<feature type="non-terminal residue" evidence="1">
    <location>
        <position position="1"/>
    </location>
</feature>
<gene>
    <name evidence="1" type="ORF">HHI36_003817</name>
</gene>
<organism evidence="1 2">
    <name type="scientific">Cryptolaemus montrouzieri</name>
    <dbReference type="NCBI Taxonomy" id="559131"/>
    <lineage>
        <taxon>Eukaryota</taxon>
        <taxon>Metazoa</taxon>
        <taxon>Ecdysozoa</taxon>
        <taxon>Arthropoda</taxon>
        <taxon>Hexapoda</taxon>
        <taxon>Insecta</taxon>
        <taxon>Pterygota</taxon>
        <taxon>Neoptera</taxon>
        <taxon>Endopterygota</taxon>
        <taxon>Coleoptera</taxon>
        <taxon>Polyphaga</taxon>
        <taxon>Cucujiformia</taxon>
        <taxon>Coccinelloidea</taxon>
        <taxon>Coccinellidae</taxon>
        <taxon>Scymninae</taxon>
        <taxon>Scymnini</taxon>
        <taxon>Cryptolaemus</taxon>
    </lineage>
</organism>
<evidence type="ECO:0000313" key="2">
    <source>
        <dbReference type="Proteomes" id="UP001516400"/>
    </source>
</evidence>
<name>A0ABD2NPZ8_9CUCU</name>
<reference evidence="1 2" key="1">
    <citation type="journal article" date="2021" name="BMC Biol.">
        <title>Horizontally acquired antibacterial genes associated with adaptive radiation of ladybird beetles.</title>
        <authorList>
            <person name="Li H.S."/>
            <person name="Tang X.F."/>
            <person name="Huang Y.H."/>
            <person name="Xu Z.Y."/>
            <person name="Chen M.L."/>
            <person name="Du X.Y."/>
            <person name="Qiu B.Y."/>
            <person name="Chen P.T."/>
            <person name="Zhang W."/>
            <person name="Slipinski A."/>
            <person name="Escalona H.E."/>
            <person name="Waterhouse R.M."/>
            <person name="Zwick A."/>
            <person name="Pang H."/>
        </authorList>
    </citation>
    <scope>NUCLEOTIDE SEQUENCE [LARGE SCALE GENOMIC DNA]</scope>
    <source>
        <strain evidence="1">SYSU2018</strain>
    </source>
</reference>